<comment type="caution">
    <text evidence="1">The sequence shown here is derived from an EMBL/GenBank/DDBJ whole genome shotgun (WGS) entry which is preliminary data.</text>
</comment>
<dbReference type="EMBL" id="CAJVPU010007058">
    <property type="protein sequence ID" value="CAG8568327.1"/>
    <property type="molecule type" value="Genomic_DNA"/>
</dbReference>
<evidence type="ECO:0000313" key="1">
    <source>
        <dbReference type="EMBL" id="CAG8568327.1"/>
    </source>
</evidence>
<protein>
    <submittedName>
        <fullName evidence="1">11735_t:CDS:1</fullName>
    </submittedName>
</protein>
<feature type="non-terminal residue" evidence="1">
    <location>
        <position position="1"/>
    </location>
</feature>
<dbReference type="Proteomes" id="UP000789702">
    <property type="component" value="Unassembled WGS sequence"/>
</dbReference>
<organism evidence="1 2">
    <name type="scientific">Dentiscutata heterogama</name>
    <dbReference type="NCBI Taxonomy" id="1316150"/>
    <lineage>
        <taxon>Eukaryota</taxon>
        <taxon>Fungi</taxon>
        <taxon>Fungi incertae sedis</taxon>
        <taxon>Mucoromycota</taxon>
        <taxon>Glomeromycotina</taxon>
        <taxon>Glomeromycetes</taxon>
        <taxon>Diversisporales</taxon>
        <taxon>Gigasporaceae</taxon>
        <taxon>Dentiscutata</taxon>
    </lineage>
</organism>
<sequence>HYQHVIAIEKDRTNNFASSNQNVAGISNSKNDINALYNQEEVSK</sequence>
<name>A0ACA9M3U3_9GLOM</name>
<proteinExistence type="predicted"/>
<keyword evidence="2" id="KW-1185">Reference proteome</keyword>
<evidence type="ECO:0000313" key="2">
    <source>
        <dbReference type="Proteomes" id="UP000789702"/>
    </source>
</evidence>
<accession>A0ACA9M3U3</accession>
<gene>
    <name evidence="1" type="ORF">DHETER_LOCUS5950</name>
</gene>
<reference evidence="1" key="1">
    <citation type="submission" date="2021-06" db="EMBL/GenBank/DDBJ databases">
        <authorList>
            <person name="Kallberg Y."/>
            <person name="Tangrot J."/>
            <person name="Rosling A."/>
        </authorList>
    </citation>
    <scope>NUCLEOTIDE SEQUENCE</scope>
    <source>
        <strain evidence="1">IL203A</strain>
    </source>
</reference>